<dbReference type="InterPro" id="IPR029515">
    <property type="entry name" value="Liprin"/>
</dbReference>
<keyword evidence="3" id="KW-0175">Coiled coil</keyword>
<dbReference type="InterPro" id="IPR037619">
    <property type="entry name" value="LIPB1/2_SAM_3rd"/>
</dbReference>
<organism evidence="6 7">
    <name type="scientific">Ciona intestinalis</name>
    <name type="common">Transparent sea squirt</name>
    <name type="synonym">Ascidia intestinalis</name>
    <dbReference type="NCBI Taxonomy" id="7719"/>
    <lineage>
        <taxon>Eukaryota</taxon>
        <taxon>Metazoa</taxon>
        <taxon>Chordata</taxon>
        <taxon>Tunicata</taxon>
        <taxon>Ascidiacea</taxon>
        <taxon>Phlebobranchia</taxon>
        <taxon>Cionidae</taxon>
        <taxon>Ciona</taxon>
    </lineage>
</organism>
<dbReference type="Gene3D" id="1.10.150.50">
    <property type="entry name" value="Transcription Factor, Ets-1"/>
    <property type="match status" value="3"/>
</dbReference>
<feature type="region of interest" description="Disordered" evidence="4">
    <location>
        <begin position="151"/>
        <end position="198"/>
    </location>
</feature>
<feature type="compositionally biased region" description="Basic and acidic residues" evidence="4">
    <location>
        <begin position="13"/>
        <end position="33"/>
    </location>
</feature>
<sequence length="573" mass="63815">MPVPFATSTPISTDKENELKPRGEVADNVDKDPTPSTPTGLQVQHPGNLHSPSVSTTPSPANLSASNMSGSSNILSDSFTSPTKSTKSPKNKSSSTPNLAMTEVIQPLPRPQLTGDTPTSNAPTAQSQSPFHQRRKQHGFRKFFSSFRLRRSRSSSLEQHDTQQNDTVENFQRGGLRSTAGPRLAWNPRDAQLSSSSARNDNLPFARWDTERVCQWMIDIGMHGYVDACKKWVKNGDGLLRATNHELEKELGIRHPLHKKKLMLHLQALGGVGESEEEERGAAQMNAVWVARWLDDIGLPQYKDSFHEACIDGRTLHHLTVGDAQKLRVTNLFHLCSLRRAVEILRICQFDPTMLKRRPVEEGDTEDISLWTNHRVMEWLRCVDLAEYAPNLRGSGVHGAVMVFDPNFTSETLSALLHIPHSKSLLRRHLAAKLDELLPEESVKSKQLRSQEPGYAPINVAIKYKIGRRSFGGLGRLRGASAGATPREFGSGEYVCPISNSKSKTMAAHRDMLQKKILLQGVRDKKVDIEQDEMTRSDSGSNIEVVELNESTTREINAFSAQLNTLTNNWSES</sequence>
<dbReference type="Pfam" id="PF00536">
    <property type="entry name" value="SAM_1"/>
    <property type="match status" value="2"/>
</dbReference>
<dbReference type="InParanoid" id="H2XQJ7"/>
<dbReference type="GeneTree" id="ENSGT01050000244951"/>
<dbReference type="EMBL" id="EAAA01002029">
    <property type="status" value="NOT_ANNOTATED_CDS"/>
    <property type="molecule type" value="Genomic_DNA"/>
</dbReference>
<dbReference type="SMART" id="SM00454">
    <property type="entry name" value="SAM"/>
    <property type="match status" value="3"/>
</dbReference>
<dbReference type="CDD" id="cd09563">
    <property type="entry name" value="SAM_liprin-beta1_2_repeat1"/>
    <property type="match status" value="1"/>
</dbReference>
<feature type="domain" description="SAM" evidence="5">
    <location>
        <begin position="290"/>
        <end position="348"/>
    </location>
</feature>
<evidence type="ECO:0000256" key="4">
    <source>
        <dbReference type="SAM" id="MobiDB-lite"/>
    </source>
</evidence>
<reference evidence="7" key="1">
    <citation type="journal article" date="2002" name="Science">
        <title>The draft genome of Ciona intestinalis: insights into chordate and vertebrate origins.</title>
        <authorList>
            <person name="Dehal P."/>
            <person name="Satou Y."/>
            <person name="Campbell R.K."/>
            <person name="Chapman J."/>
            <person name="Degnan B."/>
            <person name="De Tomaso A."/>
            <person name="Davidson B."/>
            <person name="Di Gregorio A."/>
            <person name="Gelpke M."/>
            <person name="Goodstein D.M."/>
            <person name="Harafuji N."/>
            <person name="Hastings K.E."/>
            <person name="Ho I."/>
            <person name="Hotta K."/>
            <person name="Huang W."/>
            <person name="Kawashima T."/>
            <person name="Lemaire P."/>
            <person name="Martinez D."/>
            <person name="Meinertzhagen I.A."/>
            <person name="Necula S."/>
            <person name="Nonaka M."/>
            <person name="Putnam N."/>
            <person name="Rash S."/>
            <person name="Saiga H."/>
            <person name="Satake M."/>
            <person name="Terry A."/>
            <person name="Yamada L."/>
            <person name="Wang H.G."/>
            <person name="Awazu S."/>
            <person name="Azumi K."/>
            <person name="Boore J."/>
            <person name="Branno M."/>
            <person name="Chin-Bow S."/>
            <person name="DeSantis R."/>
            <person name="Doyle S."/>
            <person name="Francino P."/>
            <person name="Keys D.N."/>
            <person name="Haga S."/>
            <person name="Hayashi H."/>
            <person name="Hino K."/>
            <person name="Imai K.S."/>
            <person name="Inaba K."/>
            <person name="Kano S."/>
            <person name="Kobayashi K."/>
            <person name="Kobayashi M."/>
            <person name="Lee B.I."/>
            <person name="Makabe K.W."/>
            <person name="Manohar C."/>
            <person name="Matassi G."/>
            <person name="Medina M."/>
            <person name="Mochizuki Y."/>
            <person name="Mount S."/>
            <person name="Morishita T."/>
            <person name="Miura S."/>
            <person name="Nakayama A."/>
            <person name="Nishizaka S."/>
            <person name="Nomoto H."/>
            <person name="Ohta F."/>
            <person name="Oishi K."/>
            <person name="Rigoutsos I."/>
            <person name="Sano M."/>
            <person name="Sasaki A."/>
            <person name="Sasakura Y."/>
            <person name="Shoguchi E."/>
            <person name="Shin-i T."/>
            <person name="Spagnuolo A."/>
            <person name="Stainier D."/>
            <person name="Suzuki M.M."/>
            <person name="Tassy O."/>
            <person name="Takatori N."/>
            <person name="Tokuoka M."/>
            <person name="Yagi K."/>
            <person name="Yoshizaki F."/>
            <person name="Wada S."/>
            <person name="Zhang C."/>
            <person name="Hyatt P.D."/>
            <person name="Larimer F."/>
            <person name="Detter C."/>
            <person name="Doggett N."/>
            <person name="Glavina T."/>
            <person name="Hawkins T."/>
            <person name="Richardson P."/>
            <person name="Lucas S."/>
            <person name="Kohara Y."/>
            <person name="Levine M."/>
            <person name="Satoh N."/>
            <person name="Rokhsar D.S."/>
        </authorList>
    </citation>
    <scope>NUCLEOTIDE SEQUENCE [LARGE SCALE GENOMIC DNA]</scope>
</reference>
<dbReference type="FunCoup" id="H2XQJ7">
    <property type="interactions" value="1"/>
</dbReference>
<dbReference type="SUPFAM" id="SSF47769">
    <property type="entry name" value="SAM/Pointed domain"/>
    <property type="match status" value="3"/>
</dbReference>
<evidence type="ECO:0000313" key="7">
    <source>
        <dbReference type="Proteomes" id="UP000008144"/>
    </source>
</evidence>
<dbReference type="HOGENOM" id="CLU_011689_3_0_1"/>
<accession>H2XQJ7</accession>
<dbReference type="Proteomes" id="UP000008144">
    <property type="component" value="Chromosome 4"/>
</dbReference>
<dbReference type="OMA" id="FARWDTE"/>
<keyword evidence="7" id="KW-1185">Reference proteome</keyword>
<dbReference type="PANTHER" id="PTHR12587:SF14">
    <property type="entry name" value="AT31531P"/>
    <property type="match status" value="1"/>
</dbReference>
<feature type="compositionally biased region" description="Polar residues" evidence="4">
    <location>
        <begin position="50"/>
        <end position="79"/>
    </location>
</feature>
<dbReference type="InterPro" id="IPR013761">
    <property type="entry name" value="SAM/pointed_sf"/>
</dbReference>
<dbReference type="CDD" id="cd09566">
    <property type="entry name" value="SAM_liprin-beta1_2_repeat2"/>
    <property type="match status" value="1"/>
</dbReference>
<protein>
    <recommendedName>
        <fullName evidence="5">SAM domain-containing protein</fullName>
    </recommendedName>
</protein>
<reference evidence="6" key="4">
    <citation type="submission" date="2025-09" db="UniProtKB">
        <authorList>
            <consortium name="Ensembl"/>
        </authorList>
    </citation>
    <scope>IDENTIFICATION</scope>
</reference>
<dbReference type="CDD" id="cd09569">
    <property type="entry name" value="SAM_liprin-beta1_2_repeat3"/>
    <property type="match status" value="1"/>
</dbReference>
<dbReference type="Ensembl" id="ENSCINT00000036234.1">
    <property type="protein sequence ID" value="ENSCINP00000031931.1"/>
    <property type="gene ID" value="ENSCING00000019279.1"/>
</dbReference>
<comment type="similarity">
    <text evidence="1">Belongs to the liprin family. Liprin-beta subfamily.</text>
</comment>
<evidence type="ECO:0000313" key="6">
    <source>
        <dbReference type="Ensembl" id="ENSCINP00000031931.1"/>
    </source>
</evidence>
<reference evidence="6" key="2">
    <citation type="journal article" date="2008" name="Genome Biol.">
        <title>Improved genome assembly and evidence-based global gene model set for the chordate Ciona intestinalis: new insight into intron and operon populations.</title>
        <authorList>
            <person name="Satou Y."/>
            <person name="Mineta K."/>
            <person name="Ogasawara M."/>
            <person name="Sasakura Y."/>
            <person name="Shoguchi E."/>
            <person name="Ueno K."/>
            <person name="Yamada L."/>
            <person name="Matsumoto J."/>
            <person name="Wasserscheid J."/>
            <person name="Dewar K."/>
            <person name="Wiley G.B."/>
            <person name="Macmil S.L."/>
            <person name="Roe B.A."/>
            <person name="Zeller R.W."/>
            <person name="Hastings K.E."/>
            <person name="Lemaire P."/>
            <person name="Lindquist E."/>
            <person name="Endo T."/>
            <person name="Hotta K."/>
            <person name="Inaba K."/>
        </authorList>
    </citation>
    <scope>NUCLEOTIDE SEQUENCE [LARGE SCALE GENOMIC DNA]</scope>
    <source>
        <strain evidence="6">wild type</strain>
    </source>
</reference>
<dbReference type="InterPro" id="IPR037617">
    <property type="entry name" value="LIPB1/2_SAM_1"/>
</dbReference>
<dbReference type="InterPro" id="IPR001660">
    <property type="entry name" value="SAM"/>
</dbReference>
<evidence type="ECO:0000256" key="2">
    <source>
        <dbReference type="ARBA" id="ARBA00022737"/>
    </source>
</evidence>
<dbReference type="PROSITE" id="PS50105">
    <property type="entry name" value="SAM_DOMAIN"/>
    <property type="match status" value="2"/>
</dbReference>
<dbReference type="STRING" id="7719.ENSCINP00000031931"/>
<dbReference type="AlphaFoldDB" id="H2XQJ7"/>
<evidence type="ECO:0000259" key="5">
    <source>
        <dbReference type="PROSITE" id="PS50105"/>
    </source>
</evidence>
<feature type="region of interest" description="Disordered" evidence="4">
    <location>
        <begin position="1"/>
        <end position="137"/>
    </location>
</feature>
<dbReference type="PANTHER" id="PTHR12587">
    <property type="entry name" value="LAR INTERACTING PROTEIN LIP -RELATED PROTEIN"/>
    <property type="match status" value="1"/>
</dbReference>
<feature type="compositionally biased region" description="Low complexity" evidence="4">
    <location>
        <begin position="80"/>
        <end position="98"/>
    </location>
</feature>
<feature type="compositionally biased region" description="Polar residues" evidence="4">
    <location>
        <begin position="1"/>
        <end position="12"/>
    </location>
</feature>
<reference evidence="6" key="3">
    <citation type="submission" date="2025-08" db="UniProtKB">
        <authorList>
            <consortium name="Ensembl"/>
        </authorList>
    </citation>
    <scope>IDENTIFICATION</scope>
</reference>
<evidence type="ECO:0000256" key="3">
    <source>
        <dbReference type="ARBA" id="ARBA00023054"/>
    </source>
</evidence>
<keyword evidence="2" id="KW-0677">Repeat</keyword>
<feature type="compositionally biased region" description="Polar residues" evidence="4">
    <location>
        <begin position="114"/>
        <end position="131"/>
    </location>
</feature>
<feature type="domain" description="SAM" evidence="5">
    <location>
        <begin position="208"/>
        <end position="272"/>
    </location>
</feature>
<dbReference type="InterPro" id="IPR037618">
    <property type="entry name" value="LIPB1/2_SAM_2nd"/>
</dbReference>
<dbReference type="Pfam" id="PF07647">
    <property type="entry name" value="SAM_2"/>
    <property type="match status" value="1"/>
</dbReference>
<name>H2XQJ7_CIOIN</name>
<evidence type="ECO:0000256" key="1">
    <source>
        <dbReference type="ARBA" id="ARBA00007547"/>
    </source>
</evidence>
<proteinExistence type="inferred from homology"/>